<sequence length="788" mass="87068">MGDKEKEQMGGRNDGSDRKYEDVDPAGESILVLSSGLQRAAPKEPPPRHHTEMRDGGLSPKKQCDENVPPPLPAKKPPLCHLDMRDKAKKQVNGRSEESAGKYEDVDPHGESIFALRSGLKAQYDEDVDGRNVPPPLPARNYRHLDMRDKQVDERNEKAERKNEDVDPHGESIFRESKQVGGRYEDVDLVSGNVNVILNSGLKRAVPDVPPPRKLDMGDHAVVWSEQKEESSSEPHCKQEGRDGHKCEEASNKYEDVDIPVESDGADVILNSGLKRAVPDLPPPHKLDMGDHLVLCPEQKGESCSDPYYKPEDTDGDGEQEGKSPGLKIRVRAVEMWNRAKSSKVCWVILGCGVLLIASAVIGAVLSAYIKPGSKETQGYLEHGNVVNMTGSNTSVLEMTVFHEENTLALINATPFSPPLMPKKSSTPSVKTFHKDNNSVLINTTPFSSPLMPKKSSTPSMKTFHKDNNSVLINMTPFSSPLMPKKSSTPSVKTFHKDNNSVLINTTPFSSPLMPKKSSTPSVKTFHKDNNSVLINMTPFSSPLMPKKSSTPSVKTFHKENNSALVNTTPFYEYSIFTVSCSTSVVSPSELESTEAFTSDSLHHGIKPTTVMYLSTTETLSSGLRQTYDVDNMVQFWPLSQARKRTTSLQISSEMPLTRMSGLDFKEIIHVHVGPPWDLGSGVMGHESRIRTGHLVSLITTFGTVRRTVFPCILRAAKNGVIRSGQEENGMTASAAANFLAFARQYKSSIFQLLVDKRYVLVQHVWDLNSGDVRMRQSDEHLKSDPCS</sequence>
<feature type="region of interest" description="Disordered" evidence="1">
    <location>
        <begin position="304"/>
        <end position="324"/>
    </location>
</feature>
<dbReference type="EMBL" id="OV696689">
    <property type="protein sequence ID" value="CAH1263485.1"/>
    <property type="molecule type" value="Genomic_DNA"/>
</dbReference>
<protein>
    <submittedName>
        <fullName evidence="3">Hypp2716 protein</fullName>
    </submittedName>
</protein>
<feature type="region of interest" description="Disordered" evidence="1">
    <location>
        <begin position="226"/>
        <end position="248"/>
    </location>
</feature>
<reference evidence="3" key="1">
    <citation type="submission" date="2022-01" db="EMBL/GenBank/DDBJ databases">
        <authorList>
            <person name="Braso-Vives M."/>
        </authorList>
    </citation>
    <scope>NUCLEOTIDE SEQUENCE</scope>
</reference>
<keyword evidence="2" id="KW-0812">Transmembrane</keyword>
<dbReference type="AlphaFoldDB" id="A0A8J9ZYI4"/>
<name>A0A8J9ZYI4_BRALA</name>
<accession>A0A8J9ZYI4</accession>
<evidence type="ECO:0000256" key="1">
    <source>
        <dbReference type="SAM" id="MobiDB-lite"/>
    </source>
</evidence>
<feature type="compositionally biased region" description="Basic and acidic residues" evidence="1">
    <location>
        <begin position="95"/>
        <end position="109"/>
    </location>
</feature>
<proteinExistence type="predicted"/>
<organism evidence="3 4">
    <name type="scientific">Branchiostoma lanceolatum</name>
    <name type="common">Common lancelet</name>
    <name type="synonym">Amphioxus lanceolatum</name>
    <dbReference type="NCBI Taxonomy" id="7740"/>
    <lineage>
        <taxon>Eukaryota</taxon>
        <taxon>Metazoa</taxon>
        <taxon>Chordata</taxon>
        <taxon>Cephalochordata</taxon>
        <taxon>Leptocardii</taxon>
        <taxon>Amphioxiformes</taxon>
        <taxon>Branchiostomatidae</taxon>
        <taxon>Branchiostoma</taxon>
    </lineage>
</organism>
<keyword evidence="2" id="KW-0472">Membrane</keyword>
<dbReference type="OrthoDB" id="10111734at2759"/>
<evidence type="ECO:0000256" key="2">
    <source>
        <dbReference type="SAM" id="Phobius"/>
    </source>
</evidence>
<evidence type="ECO:0000313" key="3">
    <source>
        <dbReference type="EMBL" id="CAH1263485.1"/>
    </source>
</evidence>
<feature type="transmembrane region" description="Helical" evidence="2">
    <location>
        <begin position="345"/>
        <end position="370"/>
    </location>
</feature>
<feature type="compositionally biased region" description="Basic and acidic residues" evidence="1">
    <location>
        <begin position="41"/>
        <end position="55"/>
    </location>
</feature>
<evidence type="ECO:0000313" key="4">
    <source>
        <dbReference type="Proteomes" id="UP000838412"/>
    </source>
</evidence>
<keyword evidence="2" id="KW-1133">Transmembrane helix</keyword>
<feature type="compositionally biased region" description="Basic and acidic residues" evidence="1">
    <location>
        <begin position="304"/>
        <end position="313"/>
    </location>
</feature>
<feature type="region of interest" description="Disordered" evidence="1">
    <location>
        <begin position="125"/>
        <end position="178"/>
    </location>
</feature>
<gene>
    <name evidence="3" type="primary">Hypp2716</name>
    <name evidence="3" type="ORF">BLAG_LOCUS18174</name>
</gene>
<feature type="region of interest" description="Disordered" evidence="1">
    <location>
        <begin position="1"/>
        <end position="109"/>
    </location>
</feature>
<feature type="compositionally biased region" description="Basic and acidic residues" evidence="1">
    <location>
        <begin position="1"/>
        <end position="22"/>
    </location>
</feature>
<keyword evidence="4" id="KW-1185">Reference proteome</keyword>
<feature type="compositionally biased region" description="Basic and acidic residues" evidence="1">
    <location>
        <begin position="143"/>
        <end position="178"/>
    </location>
</feature>
<dbReference type="Proteomes" id="UP000838412">
    <property type="component" value="Chromosome 4"/>
</dbReference>